<organism evidence="2 3">
    <name type="scientific">Mytilus galloprovincialis</name>
    <name type="common">Mediterranean mussel</name>
    <dbReference type="NCBI Taxonomy" id="29158"/>
    <lineage>
        <taxon>Eukaryota</taxon>
        <taxon>Metazoa</taxon>
        <taxon>Spiralia</taxon>
        <taxon>Lophotrochozoa</taxon>
        <taxon>Mollusca</taxon>
        <taxon>Bivalvia</taxon>
        <taxon>Autobranchia</taxon>
        <taxon>Pteriomorphia</taxon>
        <taxon>Mytilida</taxon>
        <taxon>Mytiloidea</taxon>
        <taxon>Mytilidae</taxon>
        <taxon>Mytilinae</taxon>
        <taxon>Mytilus</taxon>
    </lineage>
</organism>
<dbReference type="AlphaFoldDB" id="A0A8B6F6Z0"/>
<feature type="region of interest" description="Disordered" evidence="1">
    <location>
        <begin position="42"/>
        <end position="64"/>
    </location>
</feature>
<accession>A0A8B6F6Z0</accession>
<reference evidence="2" key="1">
    <citation type="submission" date="2018-11" db="EMBL/GenBank/DDBJ databases">
        <authorList>
            <person name="Alioto T."/>
            <person name="Alioto T."/>
        </authorList>
    </citation>
    <scope>NUCLEOTIDE SEQUENCE</scope>
</reference>
<gene>
    <name evidence="2" type="ORF">MGAL_10B046430</name>
</gene>
<keyword evidence="3" id="KW-1185">Reference proteome</keyword>
<evidence type="ECO:0000313" key="3">
    <source>
        <dbReference type="Proteomes" id="UP000596742"/>
    </source>
</evidence>
<comment type="caution">
    <text evidence="2">The sequence shown here is derived from an EMBL/GenBank/DDBJ whole genome shotgun (WGS) entry which is preliminary data.</text>
</comment>
<proteinExistence type="predicted"/>
<sequence length="64" mass="7241">MKTTSQILQNDSEPYTPFPLAASLQMKQQILMMFGIVETNPERKQEVSSLRDQVGSKLLNNDTV</sequence>
<name>A0A8B6F6Z0_MYTGA</name>
<dbReference type="EMBL" id="UYJE01006261">
    <property type="protein sequence ID" value="VDI44458.1"/>
    <property type="molecule type" value="Genomic_DNA"/>
</dbReference>
<dbReference type="Proteomes" id="UP000596742">
    <property type="component" value="Unassembled WGS sequence"/>
</dbReference>
<evidence type="ECO:0000256" key="1">
    <source>
        <dbReference type="SAM" id="MobiDB-lite"/>
    </source>
</evidence>
<evidence type="ECO:0000313" key="2">
    <source>
        <dbReference type="EMBL" id="VDI44458.1"/>
    </source>
</evidence>
<protein>
    <submittedName>
        <fullName evidence="2">Uncharacterized protein</fullName>
    </submittedName>
</protein>